<gene>
    <name evidence="2" type="ORF">AaeL_AAEL002656</name>
</gene>
<dbReference type="Gene3D" id="2.80.10.50">
    <property type="match status" value="1"/>
</dbReference>
<dbReference type="SMR" id="Q17HH6"/>
<feature type="signal peptide" evidence="1">
    <location>
        <begin position="1"/>
        <end position="18"/>
    </location>
</feature>
<dbReference type="Proteomes" id="UP000682892">
    <property type="component" value="Chromosome 2"/>
</dbReference>
<protein>
    <submittedName>
        <fullName evidence="2">AAEL002656-PA</fullName>
    </submittedName>
</protein>
<dbReference type="HOGENOM" id="CLU_1246451_0_0_1"/>
<reference evidence="2" key="1">
    <citation type="submission" date="2005-10" db="EMBL/GenBank/DDBJ databases">
        <authorList>
            <person name="Loftus B.J."/>
            <person name="Nene V.M."/>
            <person name="Hannick L.I."/>
            <person name="Bidwell S."/>
            <person name="Haas B."/>
            <person name="Amedeo P."/>
            <person name="Orvis J."/>
            <person name="Wortman J.R."/>
            <person name="White O.R."/>
            <person name="Salzberg S."/>
            <person name="Shumway M."/>
            <person name="Koo H."/>
            <person name="Zhao Y."/>
            <person name="Holmes M."/>
            <person name="Miller J."/>
            <person name="Schatz M."/>
            <person name="Pop M."/>
            <person name="Pai G."/>
            <person name="Utterback T."/>
            <person name="Rogers Y.-H."/>
            <person name="Kravitz S."/>
            <person name="Fraser C.M."/>
        </authorList>
    </citation>
    <scope>NUCLEOTIDE SEQUENCE</scope>
    <source>
        <strain evidence="2">Liverpool</strain>
    </source>
</reference>
<sequence length="206" mass="23202">MLQTIITLTVILLPFSSSHNIPPWNGCYAVGCSTQQGCTPWNFYRYPCYRTCYYNRYCPPPSPPSKKCYKITHVATGKSMTSSEVFNATTKAKYATVSSNPPANFLWTMEPSYGGVNYIQNANTLEFLKADSNGTRLALNETLDRSFQFRPIQTKEGASKLQLQSVFNNGFLFVQTLGQGGSTVQITTDPFTNYYQTIWCITELYC</sequence>
<name>Q17HH6_AEDAE</name>
<dbReference type="EMBL" id="CH477248">
    <property type="protein sequence ID" value="EAT46131.1"/>
    <property type="molecule type" value="Genomic_DNA"/>
</dbReference>
<evidence type="ECO:0000256" key="1">
    <source>
        <dbReference type="SAM" id="SignalP"/>
    </source>
</evidence>
<reference evidence="2" key="3">
    <citation type="submission" date="2012-09" db="EMBL/GenBank/DDBJ databases">
        <authorList>
            <consortium name="VectorBase"/>
        </authorList>
    </citation>
    <scope>NUCLEOTIDE SEQUENCE</scope>
    <source>
        <strain evidence="2">Liverpool</strain>
    </source>
</reference>
<dbReference type="OMA" id="GCVPRYS"/>
<organism evidence="2 3">
    <name type="scientific">Aedes aegypti</name>
    <name type="common">Yellowfever mosquito</name>
    <name type="synonym">Culex aegypti</name>
    <dbReference type="NCBI Taxonomy" id="7159"/>
    <lineage>
        <taxon>Eukaryota</taxon>
        <taxon>Metazoa</taxon>
        <taxon>Ecdysozoa</taxon>
        <taxon>Arthropoda</taxon>
        <taxon>Hexapoda</taxon>
        <taxon>Insecta</taxon>
        <taxon>Pterygota</taxon>
        <taxon>Neoptera</taxon>
        <taxon>Endopterygota</taxon>
        <taxon>Diptera</taxon>
        <taxon>Nematocera</taxon>
        <taxon>Culicoidea</taxon>
        <taxon>Culicidae</taxon>
        <taxon>Culicinae</taxon>
        <taxon>Aedini</taxon>
        <taxon>Aedes</taxon>
        <taxon>Stegomyia</taxon>
    </lineage>
</organism>
<proteinExistence type="predicted"/>
<evidence type="ECO:0000313" key="3">
    <source>
        <dbReference type="Proteomes" id="UP000682892"/>
    </source>
</evidence>
<keyword evidence="1" id="KW-0732">Signal</keyword>
<accession>Q17HH6</accession>
<dbReference type="AlphaFoldDB" id="Q17HH6"/>
<evidence type="ECO:0000313" key="2">
    <source>
        <dbReference type="EMBL" id="EAT46131.1"/>
    </source>
</evidence>
<feature type="chain" id="PRO_5035259066" evidence="1">
    <location>
        <begin position="19"/>
        <end position="206"/>
    </location>
</feature>
<dbReference type="InterPro" id="IPR035992">
    <property type="entry name" value="Ricin_B-like_lectins"/>
</dbReference>
<reference evidence="2" key="2">
    <citation type="journal article" date="2007" name="Science">
        <title>Genome sequence of Aedes aegypti, a major arbovirus vector.</title>
        <authorList>
            <person name="Nene V."/>
            <person name="Wortman J.R."/>
            <person name="Lawson D."/>
            <person name="Haas B."/>
            <person name="Kodira C."/>
            <person name="Tu Z.J."/>
            <person name="Loftus B."/>
            <person name="Xi Z."/>
            <person name="Megy K."/>
            <person name="Grabherr M."/>
            <person name="Ren Q."/>
            <person name="Zdobnov E.M."/>
            <person name="Lobo N.F."/>
            <person name="Campbell K.S."/>
            <person name="Brown S.E."/>
            <person name="Bonaldo M.F."/>
            <person name="Zhu J."/>
            <person name="Sinkins S.P."/>
            <person name="Hogenkamp D.G."/>
            <person name="Amedeo P."/>
            <person name="Arensburger P."/>
            <person name="Atkinson P.W."/>
            <person name="Bidwell S."/>
            <person name="Biedler J."/>
            <person name="Birney E."/>
            <person name="Bruggner R.V."/>
            <person name="Costas J."/>
            <person name="Coy M.R."/>
            <person name="Crabtree J."/>
            <person name="Crawford M."/>
            <person name="Debruyn B."/>
            <person name="Decaprio D."/>
            <person name="Eiglmeier K."/>
            <person name="Eisenstadt E."/>
            <person name="El-Dorry H."/>
            <person name="Gelbart W.M."/>
            <person name="Gomes S.L."/>
            <person name="Hammond M."/>
            <person name="Hannick L.I."/>
            <person name="Hogan J.R."/>
            <person name="Holmes M.H."/>
            <person name="Jaffe D."/>
            <person name="Johnston J.S."/>
            <person name="Kennedy R.C."/>
            <person name="Koo H."/>
            <person name="Kravitz S."/>
            <person name="Kriventseva E.V."/>
            <person name="Kulp D."/>
            <person name="Labutti K."/>
            <person name="Lee E."/>
            <person name="Li S."/>
            <person name="Lovin D.D."/>
            <person name="Mao C."/>
            <person name="Mauceli E."/>
            <person name="Menck C.F."/>
            <person name="Miller J.R."/>
            <person name="Montgomery P."/>
            <person name="Mori A."/>
            <person name="Nascimento A.L."/>
            <person name="Naveira H.F."/>
            <person name="Nusbaum C."/>
            <person name="O'leary S."/>
            <person name="Orvis J."/>
            <person name="Pertea M."/>
            <person name="Quesneville H."/>
            <person name="Reidenbach K.R."/>
            <person name="Rogers Y.H."/>
            <person name="Roth C.W."/>
            <person name="Schneider J.R."/>
            <person name="Schatz M."/>
            <person name="Shumway M."/>
            <person name="Stanke M."/>
            <person name="Stinson E.O."/>
            <person name="Tubio J.M."/>
            <person name="Vanzee J.P."/>
            <person name="Verjovski-Almeida S."/>
            <person name="Werner D."/>
            <person name="White O."/>
            <person name="Wyder S."/>
            <person name="Zeng Q."/>
            <person name="Zhao Q."/>
            <person name="Zhao Y."/>
            <person name="Hill C.A."/>
            <person name="Raikhel A.S."/>
            <person name="Soares M.B."/>
            <person name="Knudson D.L."/>
            <person name="Lee N.H."/>
            <person name="Galagan J."/>
            <person name="Salzberg S.L."/>
            <person name="Paulsen I.T."/>
            <person name="Dimopoulos G."/>
            <person name="Collins F.H."/>
            <person name="Birren B."/>
            <person name="Fraser-Liggett C.M."/>
            <person name="Severson D.W."/>
        </authorList>
    </citation>
    <scope>NUCLEOTIDE SEQUENCE [LARGE SCALE GENOMIC DNA]</scope>
    <source>
        <strain evidence="2">Liverpool</strain>
    </source>
</reference>
<dbReference type="SUPFAM" id="SSF50370">
    <property type="entry name" value="Ricin B-like lectins"/>
    <property type="match status" value="1"/>
</dbReference>